<organism evidence="3 4">
    <name type="scientific">Candidatus Hydrogenosomobacter endosymbioticus</name>
    <dbReference type="NCBI Taxonomy" id="2558174"/>
    <lineage>
        <taxon>Bacteria</taxon>
        <taxon>Pseudomonadati</taxon>
        <taxon>Pseudomonadota</taxon>
        <taxon>Alphaproteobacteria</taxon>
        <taxon>Holosporales</taxon>
        <taxon>Holosporaceae</taxon>
        <taxon>Candidatus Hydrogenosomobacter</taxon>
    </lineage>
</organism>
<reference evidence="3" key="1">
    <citation type="submission" date="2021-10" db="EMBL/GenBank/DDBJ databases">
        <title>Genome Sequence of The Candidatus Hydrogeosomobacter endosymbioticus, an Intracellular Bacterial Symbiont of the Anaerobic Ciliate GW7.</title>
        <authorList>
            <person name="Shiohama Y."/>
            <person name="Shinzato N."/>
        </authorList>
    </citation>
    <scope>NUCLEOTIDE SEQUENCE [LARGE SCALE GENOMIC DNA]</scope>
    <source>
        <strain evidence="3">200920</strain>
    </source>
</reference>
<dbReference type="Proteomes" id="UP001320209">
    <property type="component" value="Chromosome"/>
</dbReference>
<dbReference type="Pfam" id="PF17289">
    <property type="entry name" value="Terminase_6C"/>
    <property type="match status" value="1"/>
</dbReference>
<dbReference type="Gene3D" id="3.30.420.240">
    <property type="match status" value="1"/>
</dbReference>
<dbReference type="Gene3D" id="3.40.50.300">
    <property type="entry name" value="P-loop containing nucleotide triphosphate hydrolases"/>
    <property type="match status" value="1"/>
</dbReference>
<gene>
    <name evidence="3" type="ORF">HYD_1100</name>
</gene>
<protein>
    <submittedName>
        <fullName evidence="3">Large terminase</fullName>
    </submittedName>
</protein>
<evidence type="ECO:0000259" key="2">
    <source>
        <dbReference type="Pfam" id="PF17289"/>
    </source>
</evidence>
<dbReference type="InterPro" id="IPR027417">
    <property type="entry name" value="P-loop_NTPase"/>
</dbReference>
<dbReference type="RefSeq" id="WP_236865265.1">
    <property type="nucleotide sequence ID" value="NZ_AP025225.1"/>
</dbReference>
<dbReference type="Pfam" id="PF03237">
    <property type="entry name" value="Terminase_6N"/>
    <property type="match status" value="1"/>
</dbReference>
<evidence type="ECO:0000313" key="3">
    <source>
        <dbReference type="EMBL" id="BDB95977.1"/>
    </source>
</evidence>
<sequence>MDKNRAESMIKLLRREQSRRVEVALRYDWHANARQNQKEPKGDWRIWLILAGRGFGKTRTGAETIRSWISSGKCKRICLLGETFDDVRSVMIEGQSGLLSVFPDDERPTYLPSLRTLIWKNGAIATGYSAQAYQQLRGPQFDGAWIDELAKFSYADEAFNQLMFCMRLGKSPKTVITTTPRPSSLIRKLSCMPDVFVTTGSTFENQANLSESYIDSMKRNYLGTRIGAQELEGQILNENNGALWRPSFFKYIERSSTSLSEHSKPTPDAEHTQEMKRVVIAVDPAVTCNEDSDETGIIVAGLDNTGTIHILDDLSGKFNSTQWISDVAAAFERYSADKVIAEVNNGGDLVEQLLHTLYPNIPYKAVRAMRGKYVRAEPIAALYEQGRVIHAKKFPILEEQLLSYTPDSKNSPDRLDALVWAATELAFNKPTENNFKIWQIL</sequence>
<feature type="domain" description="Terminase large subunit gp17-like C-terminal" evidence="2">
    <location>
        <begin position="280"/>
        <end position="422"/>
    </location>
</feature>
<proteinExistence type="predicted"/>
<evidence type="ECO:0000313" key="4">
    <source>
        <dbReference type="Proteomes" id="UP001320209"/>
    </source>
</evidence>
<evidence type="ECO:0000256" key="1">
    <source>
        <dbReference type="ARBA" id="ARBA00022612"/>
    </source>
</evidence>
<name>A0ABM7V874_9PROT</name>
<dbReference type="InterPro" id="IPR035421">
    <property type="entry name" value="Terminase_6C"/>
</dbReference>
<keyword evidence="1" id="KW-1188">Viral release from host cell</keyword>
<accession>A0ABM7V874</accession>
<dbReference type="EMBL" id="AP025225">
    <property type="protein sequence ID" value="BDB95977.1"/>
    <property type="molecule type" value="Genomic_DNA"/>
</dbReference>
<keyword evidence="4" id="KW-1185">Reference proteome</keyword>